<feature type="domain" description="Piwi" evidence="1">
    <location>
        <begin position="1"/>
        <end position="135"/>
    </location>
</feature>
<dbReference type="Proteomes" id="UP001159641">
    <property type="component" value="Unassembled WGS sequence"/>
</dbReference>
<dbReference type="Gene3D" id="3.30.420.10">
    <property type="entry name" value="Ribonuclease H-like superfamily/Ribonuclease H"/>
    <property type="match status" value="1"/>
</dbReference>
<accession>A0AB34I5L4</accession>
<reference evidence="2 3" key="1">
    <citation type="submission" date="2022-11" db="EMBL/GenBank/DDBJ databases">
        <title>Whole genome sequence of Eschrichtius robustus ER-17-0199.</title>
        <authorList>
            <person name="Bruniche-Olsen A."/>
            <person name="Black A.N."/>
            <person name="Fields C.J."/>
            <person name="Walden K."/>
            <person name="Dewoody J.A."/>
        </authorList>
    </citation>
    <scope>NUCLEOTIDE SEQUENCE [LARGE SCALE GENOMIC DNA]</scope>
    <source>
        <strain evidence="2">ER-17-0199</strain>
        <tissue evidence="2">Blubber</tissue>
    </source>
</reference>
<evidence type="ECO:0000259" key="1">
    <source>
        <dbReference type="PROSITE" id="PS50822"/>
    </source>
</evidence>
<dbReference type="EMBL" id="JAIQCJ010000001">
    <property type="protein sequence ID" value="KAJ8798854.1"/>
    <property type="molecule type" value="Genomic_DNA"/>
</dbReference>
<dbReference type="InterPro" id="IPR003165">
    <property type="entry name" value="Piwi"/>
</dbReference>
<organism evidence="2 3">
    <name type="scientific">Eschrichtius robustus</name>
    <name type="common">California gray whale</name>
    <name type="synonym">Eschrichtius gibbosus</name>
    <dbReference type="NCBI Taxonomy" id="9764"/>
    <lineage>
        <taxon>Eukaryota</taxon>
        <taxon>Metazoa</taxon>
        <taxon>Chordata</taxon>
        <taxon>Craniata</taxon>
        <taxon>Vertebrata</taxon>
        <taxon>Euteleostomi</taxon>
        <taxon>Mammalia</taxon>
        <taxon>Eutheria</taxon>
        <taxon>Laurasiatheria</taxon>
        <taxon>Artiodactyla</taxon>
        <taxon>Whippomorpha</taxon>
        <taxon>Cetacea</taxon>
        <taxon>Mysticeti</taxon>
        <taxon>Eschrichtiidae</taxon>
        <taxon>Eschrichtius</taxon>
    </lineage>
</organism>
<gene>
    <name evidence="2" type="ORF">J1605_000011</name>
</gene>
<evidence type="ECO:0000313" key="3">
    <source>
        <dbReference type="Proteomes" id="UP001159641"/>
    </source>
</evidence>
<sequence>MNIEVVKNSGHFVPSYGLFICVSDFLSAALKLWYEQNSSLPHSIIGYRDGVGEGQLQALIDQELKQMESYLENAYRGQRQSNQSDTDHNLLSVRLTFIVVKKRINTRFFIEKDEGRLDNPSPGTVIDLEVTRMER</sequence>
<dbReference type="InterPro" id="IPR036397">
    <property type="entry name" value="RNaseH_sf"/>
</dbReference>
<dbReference type="AlphaFoldDB" id="A0AB34I5L4"/>
<dbReference type="SUPFAM" id="SSF53098">
    <property type="entry name" value="Ribonuclease H-like"/>
    <property type="match status" value="1"/>
</dbReference>
<dbReference type="GO" id="GO:0003676">
    <property type="term" value="F:nucleic acid binding"/>
    <property type="evidence" value="ECO:0007669"/>
    <property type="project" value="InterPro"/>
</dbReference>
<evidence type="ECO:0000313" key="2">
    <source>
        <dbReference type="EMBL" id="KAJ8798854.1"/>
    </source>
</evidence>
<dbReference type="PROSITE" id="PS50822">
    <property type="entry name" value="PIWI"/>
    <property type="match status" value="1"/>
</dbReference>
<dbReference type="Pfam" id="PF02171">
    <property type="entry name" value="Piwi"/>
    <property type="match status" value="1"/>
</dbReference>
<dbReference type="PANTHER" id="PTHR22891">
    <property type="entry name" value="EUKARYOTIC TRANSLATION INITIATION FACTOR 2C"/>
    <property type="match status" value="1"/>
</dbReference>
<proteinExistence type="predicted"/>
<protein>
    <recommendedName>
        <fullName evidence="1">Piwi domain-containing protein</fullName>
    </recommendedName>
</protein>
<comment type="caution">
    <text evidence="2">The sequence shown here is derived from an EMBL/GenBank/DDBJ whole genome shotgun (WGS) entry which is preliminary data.</text>
</comment>
<name>A0AB34I5L4_ESCRO</name>
<keyword evidence="3" id="KW-1185">Reference proteome</keyword>
<dbReference type="InterPro" id="IPR012337">
    <property type="entry name" value="RNaseH-like_sf"/>
</dbReference>